<dbReference type="PANTHER" id="PTHR30330">
    <property type="entry name" value="AGSS FAMILY TRANSPORTER, SODIUM-ALANINE"/>
    <property type="match status" value="1"/>
</dbReference>
<evidence type="ECO:0000313" key="11">
    <source>
        <dbReference type="Proteomes" id="UP000279760"/>
    </source>
</evidence>
<dbReference type="RefSeq" id="WP_124940648.1">
    <property type="nucleotide sequence ID" value="NZ_CP033577.1"/>
</dbReference>
<dbReference type="GO" id="GO:0005886">
    <property type="term" value="C:plasma membrane"/>
    <property type="evidence" value="ECO:0007669"/>
    <property type="project" value="UniProtKB-SubCell"/>
</dbReference>
<protein>
    <submittedName>
        <fullName evidence="10">Sodium:alanine symporter family protein</fullName>
    </submittedName>
</protein>
<gene>
    <name evidence="10" type="ORF">ECB94_11955</name>
</gene>
<dbReference type="AlphaFoldDB" id="A0A3G4VFZ6"/>
<accession>A0A3G4VFZ6</accession>
<feature type="transmembrane region" description="Helical" evidence="9">
    <location>
        <begin position="12"/>
        <end position="34"/>
    </location>
</feature>
<keyword evidence="7 9" id="KW-1133">Transmembrane helix</keyword>
<keyword evidence="5 9" id="KW-0812">Transmembrane</keyword>
<feature type="transmembrane region" description="Helical" evidence="9">
    <location>
        <begin position="206"/>
        <end position="227"/>
    </location>
</feature>
<comment type="subcellular location">
    <subcellularLocation>
        <location evidence="9">Cell inner membrane</location>
        <topology evidence="9">Multi-pass membrane protein</topology>
    </subcellularLocation>
    <subcellularLocation>
        <location evidence="1">Cell membrane</location>
        <topology evidence="1">Multi-pass membrane protein</topology>
    </subcellularLocation>
</comment>
<feature type="transmembrane region" description="Helical" evidence="9">
    <location>
        <begin position="347"/>
        <end position="370"/>
    </location>
</feature>
<feature type="transmembrane region" description="Helical" evidence="9">
    <location>
        <begin position="301"/>
        <end position="320"/>
    </location>
</feature>
<evidence type="ECO:0000256" key="7">
    <source>
        <dbReference type="ARBA" id="ARBA00022989"/>
    </source>
</evidence>
<feature type="transmembrane region" description="Helical" evidence="9">
    <location>
        <begin position="391"/>
        <end position="412"/>
    </location>
</feature>
<evidence type="ECO:0000256" key="9">
    <source>
        <dbReference type="RuleBase" id="RU363064"/>
    </source>
</evidence>
<keyword evidence="8 9" id="KW-0472">Membrane</keyword>
<evidence type="ECO:0000256" key="4">
    <source>
        <dbReference type="ARBA" id="ARBA00022475"/>
    </source>
</evidence>
<evidence type="ECO:0000256" key="3">
    <source>
        <dbReference type="ARBA" id="ARBA00022448"/>
    </source>
</evidence>
<evidence type="ECO:0000256" key="8">
    <source>
        <dbReference type="ARBA" id="ARBA00023136"/>
    </source>
</evidence>
<dbReference type="InterPro" id="IPR001463">
    <property type="entry name" value="Na/Ala_symport"/>
</dbReference>
<dbReference type="NCBIfam" id="TIGR00835">
    <property type="entry name" value="agcS"/>
    <property type="match status" value="1"/>
</dbReference>
<dbReference type="EMBL" id="CP033577">
    <property type="protein sequence ID" value="AYV21921.1"/>
    <property type="molecule type" value="Genomic_DNA"/>
</dbReference>
<dbReference type="Gene3D" id="1.20.1740.10">
    <property type="entry name" value="Amino acid/polyamine transporter I"/>
    <property type="match status" value="1"/>
</dbReference>
<dbReference type="Proteomes" id="UP000279760">
    <property type="component" value="Chromosome 1"/>
</dbReference>
<sequence>MTDVINLMNDLLWGSILVYLLVGVGIYFTVRLGFIQFRHFGHMFSVLKNSRKADSAGISSFQALCTSLAARVGTGNMAGVAVALTAGGPGAIFWMWLIAMLGMATSFAESTLAQLYKTKDDDGNYRGGPAYYMEKGLGMRWMGVLFSIFLIIAFGLVFNAVQANAIANAMNTAFGFDPMIVGVAIVLISAFVIFGGVRKIARTAELIVPIMALAYLALAIVVMVMNLEKVPEVITYIFKSAFGLQEAAAGGLGYAIAQAMIQGIKRGLFSNEAGMGSAPNAAASATPYPPHPASQGYVQMLGVFTDTIVICSATVAIILMSGEYVPHGEVTGIELTQRALSSQVGEWGGIFVAVAIFFFAFTSIIANYSYAETNLIFLEHNHKAGLGLFRIIVLGMVMFGSVATLPMVWALADVSMGLMAIVNLIAIILLSGIVIKLAKDYNRQLKAGKVPTFDANDYPELKSQLEEGIWYSKETDNK</sequence>
<dbReference type="GO" id="GO:0005283">
    <property type="term" value="F:amino acid:sodium symporter activity"/>
    <property type="evidence" value="ECO:0007669"/>
    <property type="project" value="InterPro"/>
</dbReference>
<comment type="similarity">
    <text evidence="2 9">Belongs to the alanine or glycine:cation symporter (AGCS) (TC 2.A.25) family.</text>
</comment>
<dbReference type="FunFam" id="1.20.1740.10:FF:000004">
    <property type="entry name" value="Sodium:alanine symporter family protein"/>
    <property type="match status" value="1"/>
</dbReference>
<feature type="transmembrane region" description="Helical" evidence="9">
    <location>
        <begin position="418"/>
        <end position="438"/>
    </location>
</feature>
<keyword evidence="3 9" id="KW-0813">Transport</keyword>
<name>A0A3G4VFZ6_9VIBR</name>
<keyword evidence="4" id="KW-1003">Cell membrane</keyword>
<organism evidence="10 11">
    <name type="scientific">Vibrio mediterranei</name>
    <dbReference type="NCBI Taxonomy" id="689"/>
    <lineage>
        <taxon>Bacteria</taxon>
        <taxon>Pseudomonadati</taxon>
        <taxon>Pseudomonadota</taxon>
        <taxon>Gammaproteobacteria</taxon>
        <taxon>Vibrionales</taxon>
        <taxon>Vibrionaceae</taxon>
        <taxon>Vibrio</taxon>
    </lineage>
</organism>
<dbReference type="PROSITE" id="PS00873">
    <property type="entry name" value="NA_ALANINE_SYMP"/>
    <property type="match status" value="1"/>
</dbReference>
<feature type="transmembrane region" description="Helical" evidence="9">
    <location>
        <begin position="233"/>
        <end position="257"/>
    </location>
</feature>
<evidence type="ECO:0000256" key="1">
    <source>
        <dbReference type="ARBA" id="ARBA00004651"/>
    </source>
</evidence>
<evidence type="ECO:0000256" key="2">
    <source>
        <dbReference type="ARBA" id="ARBA00009261"/>
    </source>
</evidence>
<dbReference type="Pfam" id="PF01235">
    <property type="entry name" value="Na_Ala_symp"/>
    <property type="match status" value="1"/>
</dbReference>
<dbReference type="PANTHER" id="PTHR30330:SF1">
    <property type="entry name" value="AMINO-ACID CARRIER PROTEIN ALST"/>
    <property type="match status" value="1"/>
</dbReference>
<feature type="transmembrane region" description="Helical" evidence="9">
    <location>
        <begin position="173"/>
        <end position="194"/>
    </location>
</feature>
<proteinExistence type="inferred from homology"/>
<evidence type="ECO:0000256" key="6">
    <source>
        <dbReference type="ARBA" id="ARBA00022847"/>
    </source>
</evidence>
<evidence type="ECO:0000313" key="10">
    <source>
        <dbReference type="EMBL" id="AYV21921.1"/>
    </source>
</evidence>
<reference evidence="10 11" key="1">
    <citation type="submission" date="2018-11" db="EMBL/GenBank/DDBJ databases">
        <title>Complete Genome Sequence of Vbrio mediterranei 117-T6: a Potential Pathogen Bacteria Isolated from the Conchocelis of Pyropia.</title>
        <authorList>
            <person name="Liu Q."/>
        </authorList>
    </citation>
    <scope>NUCLEOTIDE SEQUENCE [LARGE SCALE GENOMIC DNA]</scope>
    <source>
        <strain evidence="10 11">117-T6</strain>
    </source>
</reference>
<feature type="transmembrane region" description="Helical" evidence="9">
    <location>
        <begin position="137"/>
        <end position="161"/>
    </location>
</feature>
<dbReference type="PRINTS" id="PR00175">
    <property type="entry name" value="NAALASMPORT"/>
</dbReference>
<keyword evidence="9" id="KW-0997">Cell inner membrane</keyword>
<evidence type="ECO:0000256" key="5">
    <source>
        <dbReference type="ARBA" id="ARBA00022692"/>
    </source>
</evidence>
<keyword evidence="6 9" id="KW-0769">Symport</keyword>